<dbReference type="Proteomes" id="UP000225706">
    <property type="component" value="Unassembled WGS sequence"/>
</dbReference>
<comment type="caution">
    <text evidence="3">The sequence shown here is derived from an EMBL/GenBank/DDBJ whole genome shotgun (WGS) entry which is preliminary data.</text>
</comment>
<sequence length="292" mass="33006">MLRSPQRDKDSYTRKAYWIVPPTRDNIYTPVCDIDFTSASSKYKNLNIFIDTGKKVEKPMRFNEHAASTEREIAGFYSALSKTTGKPAILSIVDGYSEKYVPASLDQDKYPLVLTEMQRSGRVTASRLGAVCHTNINKPSHSLIKTTCYPEATKFVSIATNWGNECESKAKQAYTSHMKEKHNKFQVSDSGFGIDPEHPHLGGSPDGVVMYVWDEALQKATEFFHLCVMLELVGNYYTPPQTSGSSLVDTVQEEASPENSEPERWCYCGGKEEGEMICCNDERCKIQWYHFD</sequence>
<dbReference type="Gene3D" id="3.90.320.10">
    <property type="match status" value="1"/>
</dbReference>
<keyword evidence="4" id="KW-1185">Reference proteome</keyword>
<dbReference type="EMBL" id="LSMT01000530">
    <property type="protein sequence ID" value="PFX16636.1"/>
    <property type="molecule type" value="Genomic_DNA"/>
</dbReference>
<accession>A0A2B4RHJ1</accession>
<dbReference type="CDD" id="cd22343">
    <property type="entry name" value="PDDEXK_lambda_exonuclease-like"/>
    <property type="match status" value="1"/>
</dbReference>
<protein>
    <recommendedName>
        <fullName evidence="2">YqaJ viral recombinase domain-containing protein</fullName>
    </recommendedName>
</protein>
<evidence type="ECO:0000256" key="1">
    <source>
        <dbReference type="SAM" id="MobiDB-lite"/>
    </source>
</evidence>
<dbReference type="PANTHER" id="PTHR47526:SF4">
    <property type="entry name" value="SWIM-TYPE DOMAIN-CONTAINING PROTEIN"/>
    <property type="match status" value="1"/>
</dbReference>
<feature type="domain" description="YqaJ viral recombinase" evidence="2">
    <location>
        <begin position="118"/>
        <end position="209"/>
    </location>
</feature>
<evidence type="ECO:0000259" key="2">
    <source>
        <dbReference type="Pfam" id="PF09588"/>
    </source>
</evidence>
<name>A0A2B4RHJ1_STYPI</name>
<reference evidence="4" key="1">
    <citation type="journal article" date="2017" name="bioRxiv">
        <title>Comparative analysis of the genomes of Stylophora pistillata and Acropora digitifera provides evidence for extensive differences between species of corals.</title>
        <authorList>
            <person name="Voolstra C.R."/>
            <person name="Li Y."/>
            <person name="Liew Y.J."/>
            <person name="Baumgarten S."/>
            <person name="Zoccola D."/>
            <person name="Flot J.-F."/>
            <person name="Tambutte S."/>
            <person name="Allemand D."/>
            <person name="Aranda M."/>
        </authorList>
    </citation>
    <scope>NUCLEOTIDE SEQUENCE [LARGE SCALE GENOMIC DNA]</scope>
</reference>
<gene>
    <name evidence="3" type="ORF">AWC38_SpisGene19074</name>
</gene>
<dbReference type="SUPFAM" id="SSF52980">
    <property type="entry name" value="Restriction endonuclease-like"/>
    <property type="match status" value="1"/>
</dbReference>
<dbReference type="InterPro" id="IPR011335">
    <property type="entry name" value="Restrct_endonuc-II-like"/>
</dbReference>
<dbReference type="PANTHER" id="PTHR47526">
    <property type="entry name" value="ATP-DEPENDENT DNA HELICASE"/>
    <property type="match status" value="1"/>
</dbReference>
<dbReference type="InterPro" id="IPR019080">
    <property type="entry name" value="YqaJ_viral_recombinase"/>
</dbReference>
<evidence type="ECO:0000313" key="4">
    <source>
        <dbReference type="Proteomes" id="UP000225706"/>
    </source>
</evidence>
<feature type="region of interest" description="Disordered" evidence="1">
    <location>
        <begin position="244"/>
        <end position="263"/>
    </location>
</feature>
<dbReference type="Gene3D" id="3.30.40.10">
    <property type="entry name" value="Zinc/RING finger domain, C3HC4 (zinc finger)"/>
    <property type="match status" value="1"/>
</dbReference>
<dbReference type="SUPFAM" id="SSF57903">
    <property type="entry name" value="FYVE/PHD zinc finger"/>
    <property type="match status" value="1"/>
</dbReference>
<dbReference type="Pfam" id="PF09588">
    <property type="entry name" value="YqaJ"/>
    <property type="match status" value="1"/>
</dbReference>
<organism evidence="3 4">
    <name type="scientific">Stylophora pistillata</name>
    <name type="common">Smooth cauliflower coral</name>
    <dbReference type="NCBI Taxonomy" id="50429"/>
    <lineage>
        <taxon>Eukaryota</taxon>
        <taxon>Metazoa</taxon>
        <taxon>Cnidaria</taxon>
        <taxon>Anthozoa</taxon>
        <taxon>Hexacorallia</taxon>
        <taxon>Scleractinia</taxon>
        <taxon>Astrocoeniina</taxon>
        <taxon>Pocilloporidae</taxon>
        <taxon>Stylophora</taxon>
    </lineage>
</organism>
<dbReference type="GO" id="GO:0006281">
    <property type="term" value="P:DNA repair"/>
    <property type="evidence" value="ECO:0007669"/>
    <property type="project" value="UniProtKB-ARBA"/>
</dbReference>
<proteinExistence type="predicted"/>
<dbReference type="InterPro" id="IPR011604">
    <property type="entry name" value="PDDEXK-like_dom_sf"/>
</dbReference>
<dbReference type="InterPro" id="IPR013083">
    <property type="entry name" value="Znf_RING/FYVE/PHD"/>
</dbReference>
<dbReference type="InterPro" id="IPR011011">
    <property type="entry name" value="Znf_FYVE_PHD"/>
</dbReference>
<dbReference type="AlphaFoldDB" id="A0A2B4RHJ1"/>
<evidence type="ECO:0000313" key="3">
    <source>
        <dbReference type="EMBL" id="PFX16636.1"/>
    </source>
</evidence>
<dbReference type="STRING" id="50429.A0A2B4RHJ1"/>